<dbReference type="EMBL" id="JTBC02000002">
    <property type="protein sequence ID" value="PNO70508.1"/>
    <property type="molecule type" value="Genomic_DNA"/>
</dbReference>
<dbReference type="RefSeq" id="WP_102984693.1">
    <property type="nucleotide sequence ID" value="NZ_JTBC02000002.1"/>
</dbReference>
<proteinExistence type="predicted"/>
<reference evidence="3" key="1">
    <citation type="submission" date="2017-12" db="EMBL/GenBank/DDBJ databases">
        <title>FDA dAtabase for Regulatory Grade micrObial Sequences (FDA-ARGOS): Supporting development and validation of Infectious Disease Dx tests.</title>
        <authorList>
            <person name="Campos J."/>
            <person name="Goldberg B."/>
            <person name="Tallon L."/>
            <person name="Sadzewicz L."/>
            <person name="Sengamalay N."/>
            <person name="Ott S."/>
            <person name="Godinez A."/>
            <person name="Nagaraj S."/>
            <person name="Vavikolanu K."/>
            <person name="Vyas G."/>
            <person name="Nadendla S."/>
            <person name="Aluvathingal J."/>
            <person name="Geyer C."/>
            <person name="Nandy P."/>
            <person name="Hobson J."/>
            <person name="Sichtig H."/>
        </authorList>
    </citation>
    <scope>NUCLEOTIDE SEQUENCE [LARGE SCALE GENOMIC DNA]</scope>
    <source>
        <strain evidence="3">FDAARGOS_79</strain>
    </source>
</reference>
<evidence type="ECO:0000313" key="3">
    <source>
        <dbReference type="Proteomes" id="UP000030378"/>
    </source>
</evidence>
<feature type="chain" id="PRO_5042829771" evidence="1">
    <location>
        <begin position="24"/>
        <end position="295"/>
    </location>
</feature>
<protein>
    <submittedName>
        <fullName evidence="2">Uncharacterized protein</fullName>
    </submittedName>
</protein>
<name>A0AAP8TQN2_SERMA</name>
<evidence type="ECO:0000256" key="1">
    <source>
        <dbReference type="SAM" id="SignalP"/>
    </source>
</evidence>
<organism evidence="2 3">
    <name type="scientific">Serratia marcescens</name>
    <dbReference type="NCBI Taxonomy" id="615"/>
    <lineage>
        <taxon>Bacteria</taxon>
        <taxon>Pseudomonadati</taxon>
        <taxon>Pseudomonadota</taxon>
        <taxon>Gammaproteobacteria</taxon>
        <taxon>Enterobacterales</taxon>
        <taxon>Yersiniaceae</taxon>
        <taxon>Serratia</taxon>
    </lineage>
</organism>
<accession>A0AAP8TQN2</accession>
<keyword evidence="1" id="KW-0732">Signal</keyword>
<comment type="caution">
    <text evidence="2">The sequence shown here is derived from an EMBL/GenBank/DDBJ whole genome shotgun (WGS) entry which is preliminary data.</text>
</comment>
<evidence type="ECO:0000313" key="2">
    <source>
        <dbReference type="EMBL" id="PNO70508.1"/>
    </source>
</evidence>
<feature type="signal peptide" evidence="1">
    <location>
        <begin position="1"/>
        <end position="23"/>
    </location>
</feature>
<dbReference type="AlphaFoldDB" id="A0AAP8TQN2"/>
<gene>
    <name evidence="2" type="ORF">MC70_011035</name>
</gene>
<dbReference type="Proteomes" id="UP000030378">
    <property type="component" value="Unassembled WGS sequence"/>
</dbReference>
<sequence>MTTRLLRCLSPLAGCLFSVCSWAAETTPNQPAVRVFTSPWARLFSGSESSFSTALTYNSDLARHPVYVPTGSDSSEIRDKYNQRLLLSMQYSPMSYFFANMTVRMPLQDTNKYSTDFVYSFGYDDWHPGTFSLVYGNYNDNNHFYPASGDRHTYFEQGAWTFAYKFSLPDSVEKHLLINKEDALICQVGYSYVPRYYSLADSGIKRNKSSLLASCGYTLLQHYFLRVSSFYYPDSQQQQPWDYDYTYSIGYVSSYLPGAVSVHYDNYTGTRYPWRSDANANFRRGTINLSWTLPF</sequence>